<dbReference type="PANTHER" id="PTHR36150">
    <property type="entry name" value="DNA GYRASE INHIBITOR YACG"/>
    <property type="match status" value="1"/>
</dbReference>
<dbReference type="Pfam" id="PF03884">
    <property type="entry name" value="YacG"/>
    <property type="match status" value="1"/>
</dbReference>
<feature type="binding site" evidence="3">
    <location>
        <position position="9"/>
    </location>
    <ligand>
        <name>Zn(2+)</name>
        <dbReference type="ChEBI" id="CHEBI:29105"/>
    </ligand>
</feature>
<evidence type="ECO:0000256" key="2">
    <source>
        <dbReference type="ARBA" id="ARBA00022833"/>
    </source>
</evidence>
<reference evidence="5" key="1">
    <citation type="submission" date="2016-10" db="EMBL/GenBank/DDBJ databases">
        <authorList>
            <person name="Varghese N."/>
            <person name="Submissions S."/>
        </authorList>
    </citation>
    <scope>NUCLEOTIDE SEQUENCE [LARGE SCALE GENOMIC DNA]</scope>
    <source>
        <strain evidence="5">KCTC 32247</strain>
    </source>
</reference>
<protein>
    <recommendedName>
        <fullName evidence="3">DNA gyrase inhibitor YacG</fullName>
    </recommendedName>
</protein>
<comment type="function">
    <text evidence="3">Inhibits all the catalytic activities of DNA gyrase by preventing its interaction with DNA. Acts by binding directly to the C-terminal domain of GyrB, which probably disrupts DNA binding by the gyrase.</text>
</comment>
<keyword evidence="1 3" id="KW-0479">Metal-binding</keyword>
<proteinExistence type="inferred from homology"/>
<evidence type="ECO:0000313" key="4">
    <source>
        <dbReference type="EMBL" id="SDT17366.1"/>
    </source>
</evidence>
<comment type="similarity">
    <text evidence="3">Belongs to the DNA gyrase inhibitor YacG family.</text>
</comment>
<dbReference type="PANTHER" id="PTHR36150:SF1">
    <property type="entry name" value="DNA GYRASE INHIBITOR YACG"/>
    <property type="match status" value="1"/>
</dbReference>
<dbReference type="InterPro" id="IPR005584">
    <property type="entry name" value="DNA_gyrase_inhibitor_YacG"/>
</dbReference>
<dbReference type="GO" id="GO:0006355">
    <property type="term" value="P:regulation of DNA-templated transcription"/>
    <property type="evidence" value="ECO:0007669"/>
    <property type="project" value="InterPro"/>
</dbReference>
<keyword evidence="2 3" id="KW-0862">Zinc</keyword>
<comment type="subunit">
    <text evidence="3">Interacts with GyrB.</text>
</comment>
<dbReference type="EMBL" id="LT629751">
    <property type="protein sequence ID" value="SDT17366.1"/>
    <property type="molecule type" value="Genomic_DNA"/>
</dbReference>
<comment type="cofactor">
    <cofactor evidence="3">
        <name>Zn(2+)</name>
        <dbReference type="ChEBI" id="CHEBI:29105"/>
    </cofactor>
    <text evidence="3">Binds 1 zinc ion.</text>
</comment>
<keyword evidence="5" id="KW-1185">Reference proteome</keyword>
<dbReference type="STRING" id="1392877.SAMN05216221_3688"/>
<name>A0A1H1Y8M0_9PSED</name>
<feature type="binding site" evidence="3">
    <location>
        <position position="28"/>
    </location>
    <ligand>
        <name>Zn(2+)</name>
        <dbReference type="ChEBI" id="CHEBI:29105"/>
    </ligand>
</feature>
<dbReference type="GO" id="GO:0008657">
    <property type="term" value="F:DNA topoisomerase type II (double strand cut, ATP-hydrolyzing) inhibitor activity"/>
    <property type="evidence" value="ECO:0007669"/>
    <property type="project" value="UniProtKB-UniRule"/>
</dbReference>
<dbReference type="Gene3D" id="3.30.50.10">
    <property type="entry name" value="Erythroid Transcription Factor GATA-1, subunit A"/>
    <property type="match status" value="1"/>
</dbReference>
<dbReference type="GO" id="GO:0008270">
    <property type="term" value="F:zinc ion binding"/>
    <property type="evidence" value="ECO:0007669"/>
    <property type="project" value="UniProtKB-UniRule"/>
</dbReference>
<organism evidence="4 5">
    <name type="scientific">Pseudomonas oryzae</name>
    <dbReference type="NCBI Taxonomy" id="1392877"/>
    <lineage>
        <taxon>Bacteria</taxon>
        <taxon>Pseudomonadati</taxon>
        <taxon>Pseudomonadota</taxon>
        <taxon>Gammaproteobacteria</taxon>
        <taxon>Pseudomonadales</taxon>
        <taxon>Pseudomonadaceae</taxon>
        <taxon>Pseudomonas</taxon>
    </lineage>
</organism>
<feature type="binding site" evidence="3">
    <location>
        <position position="12"/>
    </location>
    <ligand>
        <name>Zn(2+)</name>
        <dbReference type="ChEBI" id="CHEBI:29105"/>
    </ligand>
</feature>
<evidence type="ECO:0000313" key="5">
    <source>
        <dbReference type="Proteomes" id="UP000243359"/>
    </source>
</evidence>
<dbReference type="Proteomes" id="UP000243359">
    <property type="component" value="Chromosome I"/>
</dbReference>
<evidence type="ECO:0000256" key="3">
    <source>
        <dbReference type="HAMAP-Rule" id="MF_00649"/>
    </source>
</evidence>
<dbReference type="RefSeq" id="WP_090351170.1">
    <property type="nucleotide sequence ID" value="NZ_LT629751.1"/>
</dbReference>
<dbReference type="SUPFAM" id="SSF57716">
    <property type="entry name" value="Glucocorticoid receptor-like (DNA-binding domain)"/>
    <property type="match status" value="1"/>
</dbReference>
<dbReference type="OrthoDB" id="9809663at2"/>
<dbReference type="NCBIfam" id="NF001638">
    <property type="entry name" value="PRK00418.1"/>
    <property type="match status" value="1"/>
</dbReference>
<dbReference type="HAMAP" id="MF_00649">
    <property type="entry name" value="DNA_gyrase_inhibitor_YacG"/>
    <property type="match status" value="1"/>
</dbReference>
<gene>
    <name evidence="3" type="primary">yacG</name>
    <name evidence="4" type="ORF">SAMN05216221_3688</name>
</gene>
<dbReference type="AlphaFoldDB" id="A0A1H1Y8M0"/>
<feature type="binding site" evidence="3">
    <location>
        <position position="32"/>
    </location>
    <ligand>
        <name>Zn(2+)</name>
        <dbReference type="ChEBI" id="CHEBI:29105"/>
    </ligand>
</feature>
<dbReference type="InterPro" id="IPR013088">
    <property type="entry name" value="Znf_NHR/GATA"/>
</dbReference>
<sequence>MKKPLTVACPTCGAQVEWAADNPFRPFCCERCKLIDLGAWAAEEHAIPGDNLEDELFSGELDNPRH</sequence>
<accession>A0A1H1Y8M0</accession>
<evidence type="ECO:0000256" key="1">
    <source>
        <dbReference type="ARBA" id="ARBA00022723"/>
    </source>
</evidence>